<keyword evidence="2" id="KW-1185">Reference proteome</keyword>
<proteinExistence type="predicted"/>
<gene>
    <name evidence="1" type="ORF">OSO01_41490</name>
</gene>
<dbReference type="Proteomes" id="UP000321558">
    <property type="component" value="Unassembled WGS sequence"/>
</dbReference>
<reference evidence="1 2" key="1">
    <citation type="submission" date="2019-07" db="EMBL/GenBank/DDBJ databases">
        <title>Whole genome shotgun sequence of Oceanobacillus sojae NBRC 105379.</title>
        <authorList>
            <person name="Hosoyama A."/>
            <person name="Uohara A."/>
            <person name="Ohji S."/>
            <person name="Ichikawa N."/>
        </authorList>
    </citation>
    <scope>NUCLEOTIDE SEQUENCE [LARGE SCALE GENOMIC DNA]</scope>
    <source>
        <strain evidence="1 2">NBRC 105379</strain>
    </source>
</reference>
<dbReference type="STRING" id="582851.GCA_900162665_01576"/>
<evidence type="ECO:0000313" key="1">
    <source>
        <dbReference type="EMBL" id="GEN89410.1"/>
    </source>
</evidence>
<dbReference type="AlphaFoldDB" id="A0A511ZPM8"/>
<accession>A0A511ZPM8</accession>
<sequence length="51" mass="6442">MKNFFHLYRQTSTQLGRELQDTEVTFLKWMYERYTVEEITRQKLSEKRILR</sequence>
<dbReference type="EMBL" id="BJYM01000022">
    <property type="protein sequence ID" value="GEN89410.1"/>
    <property type="molecule type" value="Genomic_DNA"/>
</dbReference>
<evidence type="ECO:0000313" key="2">
    <source>
        <dbReference type="Proteomes" id="UP000321558"/>
    </source>
</evidence>
<organism evidence="1 2">
    <name type="scientific">Oceanobacillus sojae</name>
    <dbReference type="NCBI Taxonomy" id="582851"/>
    <lineage>
        <taxon>Bacteria</taxon>
        <taxon>Bacillati</taxon>
        <taxon>Bacillota</taxon>
        <taxon>Bacilli</taxon>
        <taxon>Bacillales</taxon>
        <taxon>Bacillaceae</taxon>
        <taxon>Oceanobacillus</taxon>
    </lineage>
</organism>
<comment type="caution">
    <text evidence="1">The sequence shown here is derived from an EMBL/GenBank/DDBJ whole genome shotgun (WGS) entry which is preliminary data.</text>
</comment>
<protein>
    <submittedName>
        <fullName evidence="1">Uncharacterized protein</fullName>
    </submittedName>
</protein>
<name>A0A511ZPM8_9BACI</name>
<dbReference type="RefSeq" id="WP_186813721.1">
    <property type="nucleotide sequence ID" value="NZ_BJYM01000022.1"/>
</dbReference>